<keyword evidence="1" id="KW-1133">Transmembrane helix</keyword>
<dbReference type="EMBL" id="PCSU01000014">
    <property type="protein sequence ID" value="PIP56814.1"/>
    <property type="molecule type" value="Genomic_DNA"/>
</dbReference>
<accession>A0A2H0BGQ6</accession>
<evidence type="ECO:0000313" key="3">
    <source>
        <dbReference type="Proteomes" id="UP000228495"/>
    </source>
</evidence>
<proteinExistence type="predicted"/>
<comment type="caution">
    <text evidence="2">The sequence shown here is derived from an EMBL/GenBank/DDBJ whole genome shotgun (WGS) entry which is preliminary data.</text>
</comment>
<evidence type="ECO:0000313" key="2">
    <source>
        <dbReference type="EMBL" id="PIP56814.1"/>
    </source>
</evidence>
<name>A0A2H0BGQ6_UNCKA</name>
<keyword evidence="1" id="KW-0472">Membrane</keyword>
<sequence length="205" mass="22478">MTLKEIKNLLRKNLKQTWGVAIIFGVVAYVVAINIPTFYSATSSLYLHNSTGVPTSEFTYDGYYTQLAAEGYTDTVVGLFDTPEFSQRVVRGISDGESLNNAEPKGLKVEKVAPQIISVTYVSDDEKIAQGMVSSAVNTSINLVDRLNQDDEVLFYVEVLEESPVITPIHYSPTLIAVITFGLVILFASGLLVVHTYLSGNDQTK</sequence>
<feature type="transmembrane region" description="Helical" evidence="1">
    <location>
        <begin position="175"/>
        <end position="198"/>
    </location>
</feature>
<keyword evidence="1" id="KW-0812">Transmembrane</keyword>
<feature type="transmembrane region" description="Helical" evidence="1">
    <location>
        <begin position="20"/>
        <end position="39"/>
    </location>
</feature>
<reference evidence="2 3" key="1">
    <citation type="submission" date="2017-09" db="EMBL/GenBank/DDBJ databases">
        <title>Depth-based differentiation of microbial function through sediment-hosted aquifers and enrichment of novel symbionts in the deep terrestrial subsurface.</title>
        <authorList>
            <person name="Probst A.J."/>
            <person name="Ladd B."/>
            <person name="Jarett J.K."/>
            <person name="Geller-Mcgrath D.E."/>
            <person name="Sieber C.M."/>
            <person name="Emerson J.B."/>
            <person name="Anantharaman K."/>
            <person name="Thomas B.C."/>
            <person name="Malmstrom R."/>
            <person name="Stieglmeier M."/>
            <person name="Klingl A."/>
            <person name="Woyke T."/>
            <person name="Ryan C.M."/>
            <person name="Banfield J.F."/>
        </authorList>
    </citation>
    <scope>NUCLEOTIDE SEQUENCE [LARGE SCALE GENOMIC DNA]</scope>
    <source>
        <strain evidence="2">CG22_combo_CG10-13_8_21_14_all_39_12</strain>
    </source>
</reference>
<dbReference type="AlphaFoldDB" id="A0A2H0BGQ6"/>
<evidence type="ECO:0008006" key="4">
    <source>
        <dbReference type="Google" id="ProtNLM"/>
    </source>
</evidence>
<dbReference type="Proteomes" id="UP000228495">
    <property type="component" value="Unassembled WGS sequence"/>
</dbReference>
<organism evidence="2 3">
    <name type="scientific">candidate division WWE3 bacterium CG22_combo_CG10-13_8_21_14_all_39_12</name>
    <dbReference type="NCBI Taxonomy" id="1975094"/>
    <lineage>
        <taxon>Bacteria</taxon>
        <taxon>Katanobacteria</taxon>
    </lineage>
</organism>
<evidence type="ECO:0000256" key="1">
    <source>
        <dbReference type="SAM" id="Phobius"/>
    </source>
</evidence>
<protein>
    <recommendedName>
        <fullName evidence="4">Polysaccharide chain length determinant N-terminal domain-containing protein</fullName>
    </recommendedName>
</protein>
<gene>
    <name evidence="2" type="ORF">COX05_01095</name>
</gene>